<feature type="compositionally biased region" description="Gly residues" evidence="2">
    <location>
        <begin position="65"/>
        <end position="74"/>
    </location>
</feature>
<dbReference type="Gene3D" id="3.30.70.270">
    <property type="match status" value="2"/>
</dbReference>
<dbReference type="AlphaFoldDB" id="H2KX45"/>
<gene>
    <name evidence="4" type="ordered locus">LOC_Os12g14374</name>
</gene>
<feature type="compositionally biased region" description="Basic and acidic residues" evidence="2">
    <location>
        <begin position="46"/>
        <end position="57"/>
    </location>
</feature>
<dbReference type="InterPro" id="IPR043128">
    <property type="entry name" value="Rev_trsase/Diguanyl_cyclase"/>
</dbReference>
<evidence type="ECO:0000313" key="4">
    <source>
        <dbReference type="EMBL" id="ABG21943.1"/>
    </source>
</evidence>
<keyword evidence="1" id="KW-0175">Coiled coil</keyword>
<reference evidence="4" key="3">
    <citation type="submission" date="2006-01" db="EMBL/GenBank/DDBJ databases">
        <authorList>
            <person name="Buell R."/>
        </authorList>
    </citation>
    <scope>NUCLEOTIDE SEQUENCE</scope>
</reference>
<feature type="compositionally biased region" description="Basic residues" evidence="2">
    <location>
        <begin position="75"/>
        <end position="85"/>
    </location>
</feature>
<dbReference type="CDD" id="cd01647">
    <property type="entry name" value="RT_LTR"/>
    <property type="match status" value="1"/>
</dbReference>
<name>H2KX45_ORYSJ</name>
<reference evidence="4" key="1">
    <citation type="journal article" date="2005" name="BMC Biol.">
        <title>The sequence of rice chromosomes 11 and 12, rich in disease resistance genes and recent gene duplications.</title>
        <authorList>
            <consortium name="The rice chromosomes 11 and 12 sequencing consortia"/>
        </authorList>
    </citation>
    <scope>NUCLEOTIDE SEQUENCE [LARGE SCALE GENOMIC DNA]</scope>
</reference>
<dbReference type="EMBL" id="DP000011">
    <property type="protein sequence ID" value="ABG21943.1"/>
    <property type="molecule type" value="Genomic_DNA"/>
</dbReference>
<dbReference type="InterPro" id="IPR043502">
    <property type="entry name" value="DNA/RNA_pol_sf"/>
</dbReference>
<feature type="region of interest" description="Disordered" evidence="2">
    <location>
        <begin position="241"/>
        <end position="293"/>
    </location>
</feature>
<evidence type="ECO:0000256" key="1">
    <source>
        <dbReference type="SAM" id="Coils"/>
    </source>
</evidence>
<dbReference type="PANTHER" id="PTHR24559">
    <property type="entry name" value="TRANSPOSON TY3-I GAG-POL POLYPROTEIN"/>
    <property type="match status" value="1"/>
</dbReference>
<evidence type="ECO:0000259" key="3">
    <source>
        <dbReference type="Pfam" id="PF00078"/>
    </source>
</evidence>
<dbReference type="InterPro" id="IPR053134">
    <property type="entry name" value="RNA-dir_DNA_polymerase"/>
</dbReference>
<sequence length="1210" mass="135967">MESSGEAGAKRKNEKDAGMDYIGAERSGTAWSGPISPADVGRWRWRERRDSKFESRPSRGRGRAGEGVEGCGRGGRTRGCGRRGAGKAGAGGCEAAAADGGRPKLPIKSTGTLAYPKASFGPALELNRSPRPRVLRQHSFGMPDGTDKKSDKQFLLMAEKPPLSPSSASSGTVKEKIQKLGLTDVNEGNVVPIDPEKFTPDQKKDFEAMMQAARDQFLNSFMQTRKGTLVQKYKIKVVLDDPETGSSKDGEGKQTQDGSAQLNDKGATDGFPPNQGDNSQGGVQGGGVNQDDNATQLQFNNIQDQVDYAVVQPVQQTPPRRQVLQLIQQTLLRQQVVQPIQQQGPMNASAGFATPGGQPMQHAANQVVPEHLVHHVQPDGTVVPQVIPEHLVCNIQPDLQNYQGGNLNYQYHPPSPHVQYQQAGSAQPQFVPQYNQFEPMPQQLQGTPQQRPWADLIGMIALIKEKFSYEDFESLSHLTQKVALHEQRYAEARKNSRKVNHVCPYIYGSDDEDDDYEIAAAEWVRSKKVIPCQWVKSSGKKERYDFDITKADKIFDLLLREKQIQLPASHTIPSAEELGKKRYCKWHNSGSHMTNDCKVFRQQIQAAIEGGKIKFDDSKRPMKVDGNPFPVNMVHTAGRTADRGRARGFQVNSAKIINKYQRKYDKQQEKHHEEDDDGFDPHWVVSSLDVVGMKNQKRRVQRLRNRERFQEVEQEINHLLKKTKPRRVWRVKNQVPVADEATADEAKRLAKGKSVVTASVNMVFTLPAEFGIKKLGRNAEDLIKTNMVLKDFGGNPSETEGVLNVELTVGNKTIPTTFFVIDGKGSYSLLFGRDGIHANCCIPSTMHQCLIQWQGDKIEIVPADSQLKMESPSYYFEGAVEDSHVYNKDTGFMSADDLEEIDIGLGDRPRPTFISKNLSAEFRTKLIELLKEFRDCFAWEYYDQIFMAEEDIHKTTFRCPGAIGLFIWVVMTFGLKSAGATYQRAMNYIYHDLIGWLVEVYIDDVVIKSKEIEDHIADLRKVFERTRKYGLKMNPTKCAFGVSAGQFLGFLVHERGIEVTQRSVNAIKKIQPPENKTELQEMIGKINFVRRFITNLSGSQLAGEYECKNDTLMVYNEKCQELMKEFRLVTLKHVSREQNIEPNDLAQGASRYKPMIKDAKVEIAAITADDWRVFLADNAGRLFQILQRVSRLSEVWSNSASAGVGYESYY</sequence>
<dbReference type="SUPFAM" id="SSF56672">
    <property type="entry name" value="DNA/RNA polymerases"/>
    <property type="match status" value="1"/>
</dbReference>
<protein>
    <submittedName>
        <fullName evidence="4">Retrotransposon protein, putative, unclassified</fullName>
    </submittedName>
</protein>
<dbReference type="PANTHER" id="PTHR24559:SF444">
    <property type="entry name" value="REVERSE TRANSCRIPTASE DOMAIN-CONTAINING PROTEIN"/>
    <property type="match status" value="1"/>
</dbReference>
<dbReference type="CDD" id="cd00303">
    <property type="entry name" value="retropepsin_like"/>
    <property type="match status" value="1"/>
</dbReference>
<feature type="compositionally biased region" description="Basic and acidic residues" evidence="2">
    <location>
        <begin position="8"/>
        <end position="18"/>
    </location>
</feature>
<feature type="region of interest" description="Disordered" evidence="2">
    <location>
        <begin position="1"/>
        <end position="20"/>
    </location>
</feature>
<organism evidence="4">
    <name type="scientific">Oryza sativa subsp. japonica</name>
    <name type="common">Rice</name>
    <dbReference type="NCBI Taxonomy" id="39947"/>
    <lineage>
        <taxon>Eukaryota</taxon>
        <taxon>Viridiplantae</taxon>
        <taxon>Streptophyta</taxon>
        <taxon>Embryophyta</taxon>
        <taxon>Tracheophyta</taxon>
        <taxon>Spermatophyta</taxon>
        <taxon>Magnoliopsida</taxon>
        <taxon>Liliopsida</taxon>
        <taxon>Poales</taxon>
        <taxon>Poaceae</taxon>
        <taxon>BOP clade</taxon>
        <taxon>Oryzoideae</taxon>
        <taxon>Oryzeae</taxon>
        <taxon>Oryzinae</taxon>
        <taxon>Oryza</taxon>
        <taxon>Oryza sativa</taxon>
    </lineage>
</organism>
<evidence type="ECO:0000256" key="2">
    <source>
        <dbReference type="SAM" id="MobiDB-lite"/>
    </source>
</evidence>
<proteinExistence type="predicted"/>
<accession>H2KX45</accession>
<dbReference type="Gene3D" id="3.10.10.10">
    <property type="entry name" value="HIV Type 1 Reverse Transcriptase, subunit A, domain 1"/>
    <property type="match status" value="1"/>
</dbReference>
<feature type="region of interest" description="Disordered" evidence="2">
    <location>
        <begin position="46"/>
        <end position="110"/>
    </location>
</feature>
<reference evidence="4" key="2">
    <citation type="submission" date="2005-04" db="EMBL/GenBank/DDBJ databases">
        <authorList>
            <person name="Buell C.R."/>
            <person name="Wing R.A."/>
            <person name="McCombie W.A."/>
            <person name="Ouyang S."/>
        </authorList>
    </citation>
    <scope>NUCLEOTIDE SEQUENCE</scope>
</reference>
<feature type="domain" description="Reverse transcriptase" evidence="3">
    <location>
        <begin position="942"/>
        <end position="1050"/>
    </location>
</feature>
<dbReference type="Pfam" id="PF00078">
    <property type="entry name" value="RVT_1"/>
    <property type="match status" value="1"/>
</dbReference>
<feature type="coiled-coil region" evidence="1">
    <location>
        <begin position="657"/>
        <end position="713"/>
    </location>
</feature>
<dbReference type="InterPro" id="IPR000477">
    <property type="entry name" value="RT_dom"/>
</dbReference>
<feature type="region of interest" description="Disordered" evidence="2">
    <location>
        <begin position="122"/>
        <end position="151"/>
    </location>
</feature>